<organism evidence="8">
    <name type="scientific">marine metagenome</name>
    <dbReference type="NCBI Taxonomy" id="408172"/>
    <lineage>
        <taxon>unclassified sequences</taxon>
        <taxon>metagenomes</taxon>
        <taxon>ecological metagenomes</taxon>
    </lineage>
</organism>
<keyword evidence="4 6" id="KW-1133">Transmembrane helix</keyword>
<feature type="transmembrane region" description="Helical" evidence="6">
    <location>
        <begin position="26"/>
        <end position="43"/>
    </location>
</feature>
<keyword evidence="2" id="KW-0813">Transport</keyword>
<keyword evidence="5 6" id="KW-0472">Membrane</keyword>
<feature type="non-terminal residue" evidence="8">
    <location>
        <position position="211"/>
    </location>
</feature>
<comment type="subcellular location">
    <subcellularLocation>
        <location evidence="1">Membrane</location>
        <topology evidence="1">Multi-pass membrane protein</topology>
    </subcellularLocation>
</comment>
<feature type="transmembrane region" description="Helical" evidence="6">
    <location>
        <begin position="77"/>
        <end position="95"/>
    </location>
</feature>
<dbReference type="Pfam" id="PF03600">
    <property type="entry name" value="CitMHS"/>
    <property type="match status" value="1"/>
</dbReference>
<dbReference type="AlphaFoldDB" id="A0A381X3C8"/>
<feature type="transmembrane region" description="Helical" evidence="6">
    <location>
        <begin position="192"/>
        <end position="210"/>
    </location>
</feature>
<dbReference type="InterPro" id="IPR004680">
    <property type="entry name" value="Cit_transptr-like_dom"/>
</dbReference>
<feature type="transmembrane region" description="Helical" evidence="6">
    <location>
        <begin position="107"/>
        <end position="129"/>
    </location>
</feature>
<evidence type="ECO:0000259" key="7">
    <source>
        <dbReference type="Pfam" id="PF03600"/>
    </source>
</evidence>
<feature type="transmembrane region" description="Helical" evidence="6">
    <location>
        <begin position="149"/>
        <end position="172"/>
    </location>
</feature>
<evidence type="ECO:0000256" key="6">
    <source>
        <dbReference type="SAM" id="Phobius"/>
    </source>
</evidence>
<dbReference type="GO" id="GO:0005886">
    <property type="term" value="C:plasma membrane"/>
    <property type="evidence" value="ECO:0007669"/>
    <property type="project" value="TreeGrafter"/>
</dbReference>
<reference evidence="8" key="1">
    <citation type="submission" date="2018-05" db="EMBL/GenBank/DDBJ databases">
        <authorList>
            <person name="Lanie J.A."/>
            <person name="Ng W.-L."/>
            <person name="Kazmierczak K.M."/>
            <person name="Andrzejewski T.M."/>
            <person name="Davidsen T.M."/>
            <person name="Wayne K.J."/>
            <person name="Tettelin H."/>
            <person name="Glass J.I."/>
            <person name="Rusch D."/>
            <person name="Podicherti R."/>
            <person name="Tsui H.-C.T."/>
            <person name="Winkler M.E."/>
        </authorList>
    </citation>
    <scope>NUCLEOTIDE SEQUENCE</scope>
</reference>
<keyword evidence="3 6" id="KW-0812">Transmembrane</keyword>
<gene>
    <name evidence="8" type="ORF">METZ01_LOCUS111587</name>
</gene>
<sequence>MADSKFINQQIIIDRRPLWILLFERLRRYIILALFFGIFALFLTQEGPSGLSPEGYKVLCLFFLCVSLWSTNLIPLSITSLLAIAAVPLLGIMEASKAYSYFGNKAVFFILGVFILSASMIACGLSTRISIWVMEHWGETPGRLVSSTYFFAGISSCFMSEHAVAVILFPIIHEIIQSLNLKRDNSVFAKSMYFAMAWGCIIGGAMTVLGG</sequence>
<evidence type="ECO:0000256" key="5">
    <source>
        <dbReference type="ARBA" id="ARBA00023136"/>
    </source>
</evidence>
<evidence type="ECO:0000256" key="1">
    <source>
        <dbReference type="ARBA" id="ARBA00004141"/>
    </source>
</evidence>
<name>A0A381X3C8_9ZZZZ</name>
<dbReference type="GO" id="GO:0022857">
    <property type="term" value="F:transmembrane transporter activity"/>
    <property type="evidence" value="ECO:0007669"/>
    <property type="project" value="TreeGrafter"/>
</dbReference>
<feature type="domain" description="Citrate transporter-like" evidence="7">
    <location>
        <begin position="68"/>
        <end position="211"/>
    </location>
</feature>
<protein>
    <recommendedName>
        <fullName evidence="7">Citrate transporter-like domain-containing protein</fullName>
    </recommendedName>
</protein>
<dbReference type="PANTHER" id="PTHR10283:SF82">
    <property type="entry name" value="SOLUTE CARRIER FAMILY 13 MEMBER 2"/>
    <property type="match status" value="1"/>
</dbReference>
<evidence type="ECO:0000256" key="3">
    <source>
        <dbReference type="ARBA" id="ARBA00022692"/>
    </source>
</evidence>
<dbReference type="PANTHER" id="PTHR10283">
    <property type="entry name" value="SOLUTE CARRIER FAMILY 13 MEMBER"/>
    <property type="match status" value="1"/>
</dbReference>
<evidence type="ECO:0000256" key="2">
    <source>
        <dbReference type="ARBA" id="ARBA00022448"/>
    </source>
</evidence>
<accession>A0A381X3C8</accession>
<evidence type="ECO:0000313" key="8">
    <source>
        <dbReference type="EMBL" id="SVA58733.1"/>
    </source>
</evidence>
<proteinExistence type="predicted"/>
<evidence type="ECO:0000256" key="4">
    <source>
        <dbReference type="ARBA" id="ARBA00022989"/>
    </source>
</evidence>
<dbReference type="EMBL" id="UINC01013624">
    <property type="protein sequence ID" value="SVA58733.1"/>
    <property type="molecule type" value="Genomic_DNA"/>
</dbReference>